<keyword evidence="1" id="KW-0812">Transmembrane</keyword>
<dbReference type="AlphaFoldDB" id="A0AB39UG48"/>
<organism evidence="3">
    <name type="scientific">Bifidobacterium fermentum</name>
    <dbReference type="NCBI Taxonomy" id="3059035"/>
    <lineage>
        <taxon>Bacteria</taxon>
        <taxon>Bacillati</taxon>
        <taxon>Actinomycetota</taxon>
        <taxon>Actinomycetes</taxon>
        <taxon>Bifidobacteriales</taxon>
        <taxon>Bifidobacteriaceae</taxon>
        <taxon>Bifidobacterium</taxon>
    </lineage>
</organism>
<feature type="transmembrane region" description="Helical" evidence="1">
    <location>
        <begin position="42"/>
        <end position="65"/>
    </location>
</feature>
<dbReference type="RefSeq" id="WP_369342041.1">
    <property type="nucleotide sequence ID" value="NZ_CP129675.1"/>
</dbReference>
<keyword evidence="1" id="KW-1133">Transmembrane helix</keyword>
<feature type="transmembrane region" description="Helical" evidence="1">
    <location>
        <begin position="147"/>
        <end position="166"/>
    </location>
</feature>
<keyword evidence="1" id="KW-0472">Membrane</keyword>
<feature type="transmembrane region" description="Helical" evidence="1">
    <location>
        <begin position="186"/>
        <end position="210"/>
    </location>
</feature>
<gene>
    <name evidence="4" type="ORF">QN062_02500</name>
    <name evidence="3" type="ORF">QN216_06500</name>
    <name evidence="2" type="ORF">QN217_03945</name>
</gene>
<evidence type="ECO:0000313" key="2">
    <source>
        <dbReference type="EMBL" id="XDS47292.1"/>
    </source>
</evidence>
<proteinExistence type="predicted"/>
<dbReference type="KEGG" id="bfk:QN062_02500"/>
<dbReference type="EMBL" id="CP129683">
    <property type="protein sequence ID" value="XDS51077.1"/>
    <property type="molecule type" value="Genomic_DNA"/>
</dbReference>
<evidence type="ECO:0000313" key="3">
    <source>
        <dbReference type="EMBL" id="XDS47999.1"/>
    </source>
</evidence>
<feature type="transmembrane region" description="Helical" evidence="1">
    <location>
        <begin position="86"/>
        <end position="108"/>
    </location>
</feature>
<reference evidence="3" key="1">
    <citation type="submission" date="2023-07" db="EMBL/GenBank/DDBJ databases">
        <title>Bifidobacterium aquikefiriaerophilum sp. nov. and Bifidobacterium eccum sp. nov., isolated from water kefir.</title>
        <authorList>
            <person name="Breselge S."/>
            <person name="Bellassi P."/>
            <person name="Barcenilla C."/>
            <person name="Alvarez-Ordonez A."/>
            <person name="Morelli L."/>
            <person name="Cotter P.D."/>
        </authorList>
    </citation>
    <scope>NUCLEOTIDE SEQUENCE</scope>
    <source>
        <strain evidence="4">WK012_4_13</strain>
        <strain evidence="3">WK013_4_14</strain>
        <strain evidence="2">WK048_4_13</strain>
    </source>
</reference>
<name>A0AB39UG48_9BIFI</name>
<feature type="transmembrane region" description="Helical" evidence="1">
    <location>
        <begin position="253"/>
        <end position="271"/>
    </location>
</feature>
<protein>
    <submittedName>
        <fullName evidence="3">ABC transporter permease</fullName>
    </submittedName>
</protein>
<dbReference type="EMBL" id="CP129675">
    <property type="protein sequence ID" value="XDS47292.1"/>
    <property type="molecule type" value="Genomic_DNA"/>
</dbReference>
<evidence type="ECO:0000256" key="1">
    <source>
        <dbReference type="SAM" id="Phobius"/>
    </source>
</evidence>
<feature type="transmembrane region" description="Helical" evidence="1">
    <location>
        <begin position="12"/>
        <end position="30"/>
    </location>
</feature>
<evidence type="ECO:0000313" key="4">
    <source>
        <dbReference type="EMBL" id="XDS51077.1"/>
    </source>
</evidence>
<feature type="transmembrane region" description="Helical" evidence="1">
    <location>
        <begin position="308"/>
        <end position="327"/>
    </location>
</feature>
<feature type="transmembrane region" description="Helical" evidence="1">
    <location>
        <begin position="114"/>
        <end position="135"/>
    </location>
</feature>
<feature type="transmembrane region" description="Helical" evidence="1">
    <location>
        <begin position="339"/>
        <end position="357"/>
    </location>
</feature>
<accession>A0AB39UG48</accession>
<dbReference type="EMBL" id="CP129682">
    <property type="protein sequence ID" value="XDS47999.1"/>
    <property type="molecule type" value="Genomic_DNA"/>
</dbReference>
<feature type="transmembrane region" description="Helical" evidence="1">
    <location>
        <begin position="283"/>
        <end position="301"/>
    </location>
</feature>
<sequence>MGRHQRAETSGLISFLICAIAAAIMVKIYVEMAPPIWQVTRRMFMVSSGFVTFCGVSSFIVGYARNSNSLNLQRGWWVPVRRSIEIVALSVVYASTIFLSVFAIFGIITDMMGIRIFIGYLPWVSAVFAGVVGYITFVQADLMDAKTIASLLPLFVVSGVTTAGLTTDDPNWWHNNFSQLGDRTTFAARMFNSTLILAGICIIIISYFAISELLTTHRMREDWSRAHLPTPQVGGDSHSHPESIRHFRLRVSILWSLLSLLGIAFIGIGTFRYSPHPILHNVFARGMPGIMCMLLIGLPWIAPQLSKAIYVVSDLSIIICAVAGGFWLEGDNTLTNVEALAGLIFLGWFIVFSRHIAAIEADRAQAQLVYLQSIDTSVAKVAGAPESRLSSDK</sequence>